<comment type="similarity">
    <text evidence="1">Belongs to the transposase 11 family.</text>
</comment>
<evidence type="ECO:0000313" key="8">
    <source>
        <dbReference type="EMBL" id="QNO42399.1"/>
    </source>
</evidence>
<dbReference type="InterPro" id="IPR002559">
    <property type="entry name" value="Transposase_11"/>
</dbReference>
<reference evidence="7" key="1">
    <citation type="submission" date="2020-06" db="EMBL/GenBank/DDBJ databases">
        <title>Unique genomic features of the anaerobic methanotrophic archaea.</title>
        <authorList>
            <person name="Chadwick G.L."/>
            <person name="Skennerton C.T."/>
            <person name="Laso-Perez R."/>
            <person name="Leu A.O."/>
            <person name="Speth D.R."/>
            <person name="Yu H."/>
            <person name="Morgan-Lang C."/>
            <person name="Hatzenpichler R."/>
            <person name="Goudeau D."/>
            <person name="Malmstrom R."/>
            <person name="Brazelton W.J."/>
            <person name="Woyke T."/>
            <person name="Hallam S.J."/>
            <person name="Tyson G.W."/>
            <person name="Wegener G."/>
            <person name="Boetius A."/>
            <person name="Orphan V."/>
        </authorList>
    </citation>
    <scope>NUCLEOTIDE SEQUENCE</scope>
</reference>
<evidence type="ECO:0000256" key="4">
    <source>
        <dbReference type="ARBA" id="ARBA00023172"/>
    </source>
</evidence>
<evidence type="ECO:0000256" key="5">
    <source>
        <dbReference type="SAM" id="Phobius"/>
    </source>
</evidence>
<dbReference type="AlphaFoldDB" id="A0A7G9Y2E8"/>
<evidence type="ECO:0000256" key="2">
    <source>
        <dbReference type="ARBA" id="ARBA00022578"/>
    </source>
</evidence>
<dbReference type="GO" id="GO:0003677">
    <property type="term" value="F:DNA binding"/>
    <property type="evidence" value="ECO:0007669"/>
    <property type="project" value="UniProtKB-KW"/>
</dbReference>
<keyword evidence="2" id="KW-0815">Transposition</keyword>
<keyword evidence="3" id="KW-0238">DNA-binding</keyword>
<feature type="transmembrane region" description="Helical" evidence="5">
    <location>
        <begin position="341"/>
        <end position="359"/>
    </location>
</feature>
<evidence type="ECO:0000313" key="7">
    <source>
        <dbReference type="EMBL" id="QNO42182.1"/>
    </source>
</evidence>
<name>A0A7G9Y2E8_9EURY</name>
<dbReference type="Pfam" id="PF01609">
    <property type="entry name" value="DDE_Tnp_1"/>
    <property type="match status" value="1"/>
</dbReference>
<dbReference type="NCBIfam" id="NF033592">
    <property type="entry name" value="transpos_IS4_1"/>
    <property type="match status" value="1"/>
</dbReference>
<gene>
    <name evidence="7" type="ORF">EHLBLFLE_00004</name>
    <name evidence="8" type="ORF">LFOPHFOE_00039</name>
</gene>
<dbReference type="PANTHER" id="PTHR33258:SF1">
    <property type="entry name" value="TRANSPOSASE INSL FOR INSERTION SEQUENCE ELEMENT IS186A-RELATED"/>
    <property type="match status" value="1"/>
</dbReference>
<feature type="domain" description="Transposase IS4-like" evidence="6">
    <location>
        <begin position="124"/>
        <end position="350"/>
    </location>
</feature>
<accession>A0A7G9Y2E8</accession>
<dbReference type="GO" id="GO:0006313">
    <property type="term" value="P:DNA transposition"/>
    <property type="evidence" value="ECO:0007669"/>
    <property type="project" value="InterPro"/>
</dbReference>
<dbReference type="InterPro" id="IPR047952">
    <property type="entry name" value="Transpos_IS4"/>
</dbReference>
<evidence type="ECO:0000259" key="6">
    <source>
        <dbReference type="Pfam" id="PF01609"/>
    </source>
</evidence>
<dbReference type="EMBL" id="MT630717">
    <property type="protein sequence ID" value="QNO42182.1"/>
    <property type="molecule type" value="Genomic_DNA"/>
</dbReference>
<dbReference type="EMBL" id="MT630734">
    <property type="protein sequence ID" value="QNO42399.1"/>
    <property type="molecule type" value="Genomic_DNA"/>
</dbReference>
<proteinExistence type="inferred from homology"/>
<evidence type="ECO:0000256" key="1">
    <source>
        <dbReference type="ARBA" id="ARBA00010075"/>
    </source>
</evidence>
<sequence length="421" mass="48836">MDVKEAFDKFSTVLSKGEIKKMARKYGVEDERERKLLVVPFFWLMLLSSMNSGPRGCLSNLVSFFTVTSHLIYPKMPITGLSRMAISKKLSSTNWMFYRGMYNKLLEHYIDLLDLNDRKFLSRFKDCFAVDGSIIRLNKTLENVFKSTCKSQAALKLNVKFSIVNLITTKLQVTEGKRHDNKFRFITKAPNILYLFDLGYWSFKNFKKIVDAKSFFVSRLKKSCDPLIVTVSDQKWSHLVGKRLSQINSALKGMTELDMKVQLSKSEKSPLKDDLRLVGILYEGEWRFYVTNIFDGRFTPHVIYKLYSERWTVEIFFNDIKHVLKLEHIFSKNKNGIMVEIYSALIFYLLVRIVIVIAAKKSGKEITDFSFKKSAENFNVFLVTQLTELFRGTKSKLIKFFQKVVDATICNCLKPPPRATA</sequence>
<dbReference type="GO" id="GO:0004803">
    <property type="term" value="F:transposase activity"/>
    <property type="evidence" value="ECO:0007669"/>
    <property type="project" value="InterPro"/>
</dbReference>
<dbReference type="PANTHER" id="PTHR33258">
    <property type="entry name" value="TRANSPOSASE INSL FOR INSERTION SEQUENCE ELEMENT IS186A-RELATED"/>
    <property type="match status" value="1"/>
</dbReference>
<evidence type="ECO:0000256" key="3">
    <source>
        <dbReference type="ARBA" id="ARBA00023125"/>
    </source>
</evidence>
<dbReference type="SUPFAM" id="SSF53098">
    <property type="entry name" value="Ribonuclease H-like"/>
    <property type="match status" value="1"/>
</dbReference>
<dbReference type="InterPro" id="IPR012337">
    <property type="entry name" value="RNaseH-like_sf"/>
</dbReference>
<protein>
    <recommendedName>
        <fullName evidence="6">Transposase IS4-like domain-containing protein</fullName>
    </recommendedName>
</protein>
<keyword evidence="4" id="KW-0233">DNA recombination</keyword>
<keyword evidence="5" id="KW-1133">Transmembrane helix</keyword>
<keyword evidence="5" id="KW-0472">Membrane</keyword>
<organism evidence="7">
    <name type="scientific">Candidatus Methanogaster sp. ANME-2c ERB4</name>
    <dbReference type="NCBI Taxonomy" id="2759911"/>
    <lineage>
        <taxon>Archaea</taxon>
        <taxon>Methanobacteriati</taxon>
        <taxon>Methanobacteriota</taxon>
        <taxon>Stenosarchaea group</taxon>
        <taxon>Methanomicrobia</taxon>
        <taxon>Methanosarcinales</taxon>
        <taxon>ANME-2 cluster</taxon>
        <taxon>Candidatus Methanogasteraceae</taxon>
        <taxon>Candidatus Methanogaster</taxon>
    </lineage>
</organism>
<keyword evidence="5" id="KW-0812">Transmembrane</keyword>